<dbReference type="GO" id="GO:0005737">
    <property type="term" value="C:cytoplasm"/>
    <property type="evidence" value="ECO:0007669"/>
    <property type="project" value="UniProtKB-SubCell"/>
</dbReference>
<sequence>MASDIMAILIVSQIKATASFRRDFICSGYSSNSFNSLFSSSIKIDNIINNQATQDRICIFYELKFHINMRLIVGIGNPGEKYEDTRHNVGFLVLDKIAKSEKCEFEFDKSFNSEITRCKIANKPSLLAKPHTFVNKSGDAVKKLKLKNKIKPEDIIVVQDDLDIDFGKFKMSFSRNSGGHKGVESIIQALKTNKFWRLRIGLANTKLKKARQERKPGRGKIDSVGEFVLSKFTPAEKEKLKLIVKQALQRFEGLPK</sequence>
<evidence type="ECO:0000256" key="3">
    <source>
        <dbReference type="ARBA" id="ARBA00022801"/>
    </source>
</evidence>
<dbReference type="AlphaFoldDB" id="A0A2J0Q8E3"/>
<keyword evidence="2 7" id="KW-0820">tRNA-binding</keyword>
<feature type="site" description="Discriminates between blocked and unblocked aminoacyl-tRNA" evidence="7">
    <location>
        <position position="77"/>
    </location>
</feature>
<gene>
    <name evidence="7" type="primary">pth</name>
    <name evidence="10" type="ORF">COV29_00905</name>
</gene>
<evidence type="ECO:0000256" key="1">
    <source>
        <dbReference type="ARBA" id="ARBA00013260"/>
    </source>
</evidence>
<comment type="caution">
    <text evidence="7">Lacks conserved residue(s) required for the propagation of feature annotation.</text>
</comment>
<evidence type="ECO:0000256" key="6">
    <source>
        <dbReference type="ARBA" id="ARBA00050038"/>
    </source>
</evidence>
<dbReference type="PANTHER" id="PTHR17224:SF1">
    <property type="entry name" value="PEPTIDYL-TRNA HYDROLASE"/>
    <property type="match status" value="1"/>
</dbReference>
<dbReference type="InterPro" id="IPR036416">
    <property type="entry name" value="Pept_tRNA_hydro_sf"/>
</dbReference>
<keyword evidence="3 7" id="KW-0378">Hydrolase</keyword>
<feature type="binding site" evidence="7">
    <location>
        <position position="135"/>
    </location>
    <ligand>
        <name>tRNA</name>
        <dbReference type="ChEBI" id="CHEBI:17843"/>
    </ligand>
</feature>
<evidence type="ECO:0000256" key="7">
    <source>
        <dbReference type="HAMAP-Rule" id="MF_00083"/>
    </source>
</evidence>
<dbReference type="SUPFAM" id="SSF53178">
    <property type="entry name" value="Peptidyl-tRNA hydrolase-like"/>
    <property type="match status" value="1"/>
</dbReference>
<evidence type="ECO:0000313" key="11">
    <source>
        <dbReference type="Proteomes" id="UP000228496"/>
    </source>
</evidence>
<evidence type="ECO:0000256" key="5">
    <source>
        <dbReference type="ARBA" id="ARBA00038063"/>
    </source>
</evidence>
<dbReference type="EMBL" id="PCXQ01000003">
    <property type="protein sequence ID" value="PJE51298.1"/>
    <property type="molecule type" value="Genomic_DNA"/>
</dbReference>
<comment type="similarity">
    <text evidence="5 7 9">Belongs to the PTH family.</text>
</comment>
<dbReference type="PANTHER" id="PTHR17224">
    <property type="entry name" value="PEPTIDYL-TRNA HYDROLASE"/>
    <property type="match status" value="1"/>
</dbReference>
<feature type="binding site" evidence="7">
    <location>
        <position position="82"/>
    </location>
    <ligand>
        <name>tRNA</name>
        <dbReference type="ChEBI" id="CHEBI:17843"/>
    </ligand>
</feature>
<comment type="subunit">
    <text evidence="7">Monomer.</text>
</comment>
<dbReference type="InterPro" id="IPR018171">
    <property type="entry name" value="Pept_tRNA_hydro_CS"/>
</dbReference>
<feature type="binding site" evidence="7">
    <location>
        <position position="133"/>
    </location>
    <ligand>
        <name>tRNA</name>
        <dbReference type="ChEBI" id="CHEBI:17843"/>
    </ligand>
</feature>
<reference evidence="10 11" key="1">
    <citation type="submission" date="2017-09" db="EMBL/GenBank/DDBJ databases">
        <title>Depth-based differentiation of microbial function through sediment-hosted aquifers and enrichment of novel symbionts in the deep terrestrial subsurface.</title>
        <authorList>
            <person name="Probst A.J."/>
            <person name="Ladd B."/>
            <person name="Jarett J.K."/>
            <person name="Geller-Mcgrath D.E."/>
            <person name="Sieber C.M."/>
            <person name="Emerson J.B."/>
            <person name="Anantharaman K."/>
            <person name="Thomas B.C."/>
            <person name="Malmstrom R."/>
            <person name="Stieglmeier M."/>
            <person name="Klingl A."/>
            <person name="Woyke T."/>
            <person name="Ryan C.M."/>
            <person name="Banfield J.F."/>
        </authorList>
    </citation>
    <scope>NUCLEOTIDE SEQUENCE [LARGE SCALE GENOMIC DNA]</scope>
    <source>
        <strain evidence="10">CG10_big_fil_rev_8_21_14_0_10_36_16</strain>
    </source>
</reference>
<feature type="site" description="Stabilizes the basic form of H active site to accept a proton" evidence="7">
    <location>
        <position position="160"/>
    </location>
</feature>
<comment type="subcellular location">
    <subcellularLocation>
        <location evidence="7">Cytoplasm</location>
    </subcellularLocation>
</comment>
<dbReference type="GO" id="GO:0006515">
    <property type="term" value="P:protein quality control for misfolded or incompletely synthesized proteins"/>
    <property type="evidence" value="ECO:0007669"/>
    <property type="project" value="UniProtKB-UniRule"/>
</dbReference>
<dbReference type="CDD" id="cd00462">
    <property type="entry name" value="PTH"/>
    <property type="match status" value="1"/>
</dbReference>
<accession>A0A2J0Q8E3</accession>
<keyword evidence="7" id="KW-0963">Cytoplasm</keyword>
<keyword evidence="4 7" id="KW-0694">RNA-binding</keyword>
<comment type="function">
    <text evidence="7">Catalyzes the release of premature peptidyl moieties from peptidyl-tRNA molecules trapped in stalled 50S ribosomal subunits, and thus maintains levels of free tRNAs and 50S ribosomes.</text>
</comment>
<dbReference type="PROSITE" id="PS01195">
    <property type="entry name" value="PEPT_TRNA_HYDROL_1"/>
    <property type="match status" value="1"/>
</dbReference>
<dbReference type="GO" id="GO:0004045">
    <property type="term" value="F:peptidyl-tRNA hydrolase activity"/>
    <property type="evidence" value="ECO:0007669"/>
    <property type="project" value="UniProtKB-UniRule"/>
</dbReference>
<comment type="catalytic activity">
    <reaction evidence="7 8">
        <text>an N-acyl-L-alpha-aminoacyl-tRNA + H2O = an N-acyl-L-amino acid + a tRNA + H(+)</text>
        <dbReference type="Rhea" id="RHEA:54448"/>
        <dbReference type="Rhea" id="RHEA-COMP:10123"/>
        <dbReference type="Rhea" id="RHEA-COMP:13883"/>
        <dbReference type="ChEBI" id="CHEBI:15377"/>
        <dbReference type="ChEBI" id="CHEBI:15378"/>
        <dbReference type="ChEBI" id="CHEBI:59874"/>
        <dbReference type="ChEBI" id="CHEBI:78442"/>
        <dbReference type="ChEBI" id="CHEBI:138191"/>
        <dbReference type="EC" id="3.1.1.29"/>
    </reaction>
</comment>
<evidence type="ECO:0000256" key="4">
    <source>
        <dbReference type="ARBA" id="ARBA00022884"/>
    </source>
</evidence>
<protein>
    <recommendedName>
        <fullName evidence="6 7">Peptidyl-tRNA hydrolase</fullName>
        <shortName evidence="7">Pth</shortName>
        <ecNumber evidence="1 7">3.1.1.29</ecNumber>
    </recommendedName>
</protein>
<feature type="active site" description="Proton acceptor" evidence="7">
    <location>
        <position position="87"/>
    </location>
</feature>
<proteinExistence type="inferred from homology"/>
<evidence type="ECO:0000256" key="2">
    <source>
        <dbReference type="ARBA" id="ARBA00022555"/>
    </source>
</evidence>
<dbReference type="GO" id="GO:0072344">
    <property type="term" value="P:rescue of stalled ribosome"/>
    <property type="evidence" value="ECO:0007669"/>
    <property type="project" value="UniProtKB-UniRule"/>
</dbReference>
<dbReference type="HAMAP" id="MF_00083">
    <property type="entry name" value="Pept_tRNA_hydro_bact"/>
    <property type="match status" value="1"/>
</dbReference>
<evidence type="ECO:0000256" key="9">
    <source>
        <dbReference type="RuleBase" id="RU004320"/>
    </source>
</evidence>
<evidence type="ECO:0000256" key="8">
    <source>
        <dbReference type="RuleBase" id="RU000673"/>
    </source>
</evidence>
<dbReference type="Pfam" id="PF01195">
    <property type="entry name" value="Pept_tRNA_hydro"/>
    <property type="match status" value="1"/>
</dbReference>
<dbReference type="Gene3D" id="3.40.50.1470">
    <property type="entry name" value="Peptidyl-tRNA hydrolase"/>
    <property type="match status" value="1"/>
</dbReference>
<dbReference type="EC" id="3.1.1.29" evidence="1 7"/>
<dbReference type="NCBIfam" id="TIGR00447">
    <property type="entry name" value="pth"/>
    <property type="match status" value="1"/>
</dbReference>
<comment type="caution">
    <text evidence="10">The sequence shown here is derived from an EMBL/GenBank/DDBJ whole genome shotgun (WGS) entry which is preliminary data.</text>
</comment>
<comment type="function">
    <text evidence="7">Hydrolyzes ribosome-free peptidyl-tRNAs (with 1 or more amino acids incorporated), which drop off the ribosome during protein synthesis, or as a result of ribosome stalling.</text>
</comment>
<dbReference type="GO" id="GO:0000049">
    <property type="term" value="F:tRNA binding"/>
    <property type="evidence" value="ECO:0007669"/>
    <property type="project" value="UniProtKB-UniRule"/>
</dbReference>
<dbReference type="InterPro" id="IPR001328">
    <property type="entry name" value="Pept_tRNA_hydro"/>
</dbReference>
<organism evidence="10 11">
    <name type="scientific">Candidatus Yanofskybacteria bacterium CG10_big_fil_rev_8_21_14_0_10_36_16</name>
    <dbReference type="NCBI Taxonomy" id="1975096"/>
    <lineage>
        <taxon>Bacteria</taxon>
        <taxon>Candidatus Yanofskyibacteriota</taxon>
    </lineage>
</organism>
<dbReference type="Proteomes" id="UP000228496">
    <property type="component" value="Unassembled WGS sequence"/>
</dbReference>
<evidence type="ECO:0000313" key="10">
    <source>
        <dbReference type="EMBL" id="PJE51298.1"/>
    </source>
</evidence>
<name>A0A2J0Q8E3_9BACT</name>